<dbReference type="InterPro" id="IPR001753">
    <property type="entry name" value="Enoyl-CoA_hydra/iso"/>
</dbReference>
<dbReference type="Pfam" id="PF00378">
    <property type="entry name" value="ECH_1"/>
    <property type="match status" value="1"/>
</dbReference>
<proteinExistence type="predicted"/>
<dbReference type="NCBIfam" id="NF042431">
    <property type="entry name" value="EnCoAhydt_DpgB"/>
    <property type="match status" value="1"/>
</dbReference>
<dbReference type="EMBL" id="BMML01000047">
    <property type="protein sequence ID" value="GGN45518.1"/>
    <property type="molecule type" value="Genomic_DNA"/>
</dbReference>
<dbReference type="SUPFAM" id="SSF52096">
    <property type="entry name" value="ClpP/crotonase"/>
    <property type="match status" value="1"/>
</dbReference>
<organism evidence="1 2">
    <name type="scientific">Streptomyces fuscichromogenes</name>
    <dbReference type="NCBI Taxonomy" id="1324013"/>
    <lineage>
        <taxon>Bacteria</taxon>
        <taxon>Bacillati</taxon>
        <taxon>Actinomycetota</taxon>
        <taxon>Actinomycetes</taxon>
        <taxon>Kitasatosporales</taxon>
        <taxon>Streptomycetaceae</taxon>
        <taxon>Streptomyces</taxon>
    </lineage>
</organism>
<evidence type="ECO:0000313" key="2">
    <source>
        <dbReference type="Proteomes" id="UP000653411"/>
    </source>
</evidence>
<dbReference type="InterPro" id="IPR053545">
    <property type="entry name" value="Enoyl-CoA_hydratase-like"/>
</dbReference>
<dbReference type="InterPro" id="IPR029045">
    <property type="entry name" value="ClpP/crotonase-like_dom_sf"/>
</dbReference>
<name>A0A917XP16_9ACTN</name>
<evidence type="ECO:0000313" key="1">
    <source>
        <dbReference type="EMBL" id="GGN45518.1"/>
    </source>
</evidence>
<sequence>MPVPLSPSTSVQAMQATLDLAGPLTPSTVGALVDVCESAEDTDPGTLLQLRLLSGTGAVPGDWPGRPDVHLVGKWEKALRRLERLDRFTVAVLDGPCGQAVLDVMLVTDYRIAAVGTTVSPASRADGAWPGMALYRLALQVGHAAARRLVLLPGEMAAERLLDVGLLDEVTDDPDAVVTALWQRAARPGGSEPAIRRSLLLEATTVPFENALGTHLAACDRSLRAAVPQGEK</sequence>
<accession>A0A917XP16</accession>
<dbReference type="Proteomes" id="UP000653411">
    <property type="component" value="Unassembled WGS sequence"/>
</dbReference>
<reference evidence="1" key="1">
    <citation type="journal article" date="2014" name="Int. J. Syst. Evol. Microbiol.">
        <title>Complete genome sequence of Corynebacterium casei LMG S-19264T (=DSM 44701T), isolated from a smear-ripened cheese.</title>
        <authorList>
            <consortium name="US DOE Joint Genome Institute (JGI-PGF)"/>
            <person name="Walter F."/>
            <person name="Albersmeier A."/>
            <person name="Kalinowski J."/>
            <person name="Ruckert C."/>
        </authorList>
    </citation>
    <scope>NUCLEOTIDE SEQUENCE</scope>
    <source>
        <strain evidence="1">CGMCC 4.7110</strain>
    </source>
</reference>
<evidence type="ECO:0008006" key="3">
    <source>
        <dbReference type="Google" id="ProtNLM"/>
    </source>
</evidence>
<reference evidence="1" key="2">
    <citation type="submission" date="2020-09" db="EMBL/GenBank/DDBJ databases">
        <authorList>
            <person name="Sun Q."/>
            <person name="Zhou Y."/>
        </authorList>
    </citation>
    <scope>NUCLEOTIDE SEQUENCE</scope>
    <source>
        <strain evidence="1">CGMCC 4.7110</strain>
    </source>
</reference>
<gene>
    <name evidence="1" type="ORF">GCM10011578_097530</name>
</gene>
<comment type="caution">
    <text evidence="1">The sequence shown here is derived from an EMBL/GenBank/DDBJ whole genome shotgun (WGS) entry which is preliminary data.</text>
</comment>
<dbReference type="AlphaFoldDB" id="A0A917XP16"/>
<keyword evidence="2" id="KW-1185">Reference proteome</keyword>
<dbReference type="GO" id="GO:0003824">
    <property type="term" value="F:catalytic activity"/>
    <property type="evidence" value="ECO:0007669"/>
    <property type="project" value="UniProtKB-ARBA"/>
</dbReference>
<protein>
    <recommendedName>
        <fullName evidence="3">Enoyl-CoA hydratase</fullName>
    </recommendedName>
</protein>
<dbReference type="Gene3D" id="3.90.226.10">
    <property type="entry name" value="2-enoyl-CoA Hydratase, Chain A, domain 1"/>
    <property type="match status" value="1"/>
</dbReference>